<comment type="caution">
    <text evidence="3">The sequence shown here is derived from an EMBL/GenBank/DDBJ whole genome shotgun (WGS) entry which is preliminary data.</text>
</comment>
<feature type="transmembrane region" description="Helical" evidence="1">
    <location>
        <begin position="324"/>
        <end position="346"/>
    </location>
</feature>
<feature type="signal peptide" evidence="2">
    <location>
        <begin position="1"/>
        <end position="20"/>
    </location>
</feature>
<dbReference type="Proteomes" id="UP001595885">
    <property type="component" value="Unassembled WGS sequence"/>
</dbReference>
<name>A0ABV9P1B3_9FLAO</name>
<evidence type="ECO:0000256" key="1">
    <source>
        <dbReference type="SAM" id="Phobius"/>
    </source>
</evidence>
<proteinExistence type="predicted"/>
<evidence type="ECO:0000313" key="3">
    <source>
        <dbReference type="EMBL" id="MFC4739383.1"/>
    </source>
</evidence>
<keyword evidence="1" id="KW-0472">Membrane</keyword>
<feature type="chain" id="PRO_5045574093" description="Protein BatD" evidence="2">
    <location>
        <begin position="21"/>
        <end position="536"/>
    </location>
</feature>
<keyword evidence="2" id="KW-0732">Signal</keyword>
<keyword evidence="4" id="KW-1185">Reference proteome</keyword>
<accession>A0ABV9P1B3</accession>
<evidence type="ECO:0008006" key="5">
    <source>
        <dbReference type="Google" id="ProtNLM"/>
    </source>
</evidence>
<evidence type="ECO:0000256" key="2">
    <source>
        <dbReference type="SAM" id="SignalP"/>
    </source>
</evidence>
<feature type="transmembrane region" description="Helical" evidence="1">
    <location>
        <begin position="145"/>
        <end position="166"/>
    </location>
</feature>
<organism evidence="3 4">
    <name type="scientific">Flavobacterium ponti</name>
    <dbReference type="NCBI Taxonomy" id="665133"/>
    <lineage>
        <taxon>Bacteria</taxon>
        <taxon>Pseudomonadati</taxon>
        <taxon>Bacteroidota</taxon>
        <taxon>Flavobacteriia</taxon>
        <taxon>Flavobacteriales</taxon>
        <taxon>Flavobacteriaceae</taxon>
        <taxon>Flavobacterium</taxon>
    </lineage>
</organism>
<gene>
    <name evidence="3" type="ORF">ACFO3U_05200</name>
</gene>
<dbReference type="RefSeq" id="WP_379738749.1">
    <property type="nucleotide sequence ID" value="NZ_JBHSGW010000003.1"/>
</dbReference>
<keyword evidence="1" id="KW-1133">Transmembrane helix</keyword>
<evidence type="ECO:0000313" key="4">
    <source>
        <dbReference type="Proteomes" id="UP001595885"/>
    </source>
</evidence>
<keyword evidence="1" id="KW-0812">Transmembrane</keyword>
<protein>
    <recommendedName>
        <fullName evidence="5">Protein BatD</fullName>
    </recommendedName>
</protein>
<reference evidence="4" key="1">
    <citation type="journal article" date="2019" name="Int. J. Syst. Evol. Microbiol.">
        <title>The Global Catalogue of Microorganisms (GCM) 10K type strain sequencing project: providing services to taxonomists for standard genome sequencing and annotation.</title>
        <authorList>
            <consortium name="The Broad Institute Genomics Platform"/>
            <consortium name="The Broad Institute Genome Sequencing Center for Infectious Disease"/>
            <person name="Wu L."/>
            <person name="Ma J."/>
        </authorList>
    </citation>
    <scope>NUCLEOTIDE SEQUENCE [LARGE SCALE GENOMIC DNA]</scope>
    <source>
        <strain evidence="4">CCUG 50349</strain>
    </source>
</reference>
<dbReference type="EMBL" id="JBHSGW010000003">
    <property type="protein sequence ID" value="MFC4739383.1"/>
    <property type="molecule type" value="Genomic_DNA"/>
</dbReference>
<sequence length="536" mass="61262">MTKRLYILFLLVSVFGFSQSMTSTVDSTEIKIGSQLNLILKAKVTLQDHVVFPERKFIGLMEVLESYPIDTIKDNDKLELIKKYGLTQFDSGVYKIPSIAVKINNKDYFSDSTSVRVNDVKVDTIVQPMFDIKPIVEVKKPAGDWWKYVLFGLLVIGLGVLAYYIIKKIQNHKKEEFKGFASPIEKALVHSETLEKKNLWQNGQVKEYYSELTDIARVYIEESISIPAMESTSNELYRALRTETAKRNIKISPSLLNQFNEVLKNADLVKFAKSQPIASEIEESKKIVNEFLVTLDKGTPRSQEELDNLFQEEVKRKKAKKDKVTRIALSIATVVVLLFVSLIIFARTIAYDYLKDNFIGHTSKELLEKEWVTSEYGDPAIKIETPRVLKRTVDERVQQNLPPTVKSVGRFTYGSLIDNFSITLNTTTFKDSVALDKDLAVETNIKFLESQGAKNILVKVDDYEPKKELTGKKAYGTFTITNPADKKEYKMAYEIVIFTQPNSAQEFFLIYKDGDKDAEKMMERVRNSIELKKSSL</sequence>